<accession>A0A8D8XVR9</accession>
<proteinExistence type="predicted"/>
<protein>
    <submittedName>
        <fullName evidence="1">Uncharacterized protein</fullName>
    </submittedName>
</protein>
<dbReference type="AlphaFoldDB" id="A0A8D8XVR9"/>
<dbReference type="EMBL" id="HBUF01346211">
    <property type="protein sequence ID" value="CAG6709578.1"/>
    <property type="molecule type" value="Transcribed_RNA"/>
</dbReference>
<reference evidence="1" key="1">
    <citation type="submission" date="2021-05" db="EMBL/GenBank/DDBJ databases">
        <authorList>
            <person name="Alioto T."/>
            <person name="Alioto T."/>
            <person name="Gomez Garrido J."/>
        </authorList>
    </citation>
    <scope>NUCLEOTIDE SEQUENCE</scope>
</reference>
<evidence type="ECO:0000313" key="1">
    <source>
        <dbReference type="EMBL" id="CAG6709578.1"/>
    </source>
</evidence>
<name>A0A8D8XVR9_9HEMI</name>
<sequence>MAQNICIEFIQCVSPCQRLPTNVIDIKTPFWALSQKLIPIQKKNLSPTYLYFVTHVPAPKSELDTDFASLYNNTKKKLYISFLSLCNKGGFQKDSTGNYLLSLLIFIIPTNSIRY</sequence>
<organism evidence="1">
    <name type="scientific">Cacopsylla melanoneura</name>
    <dbReference type="NCBI Taxonomy" id="428564"/>
    <lineage>
        <taxon>Eukaryota</taxon>
        <taxon>Metazoa</taxon>
        <taxon>Ecdysozoa</taxon>
        <taxon>Arthropoda</taxon>
        <taxon>Hexapoda</taxon>
        <taxon>Insecta</taxon>
        <taxon>Pterygota</taxon>
        <taxon>Neoptera</taxon>
        <taxon>Paraneoptera</taxon>
        <taxon>Hemiptera</taxon>
        <taxon>Sternorrhyncha</taxon>
        <taxon>Psylloidea</taxon>
        <taxon>Psyllidae</taxon>
        <taxon>Psyllinae</taxon>
        <taxon>Cacopsylla</taxon>
    </lineage>
</organism>